<dbReference type="EMBL" id="CAJNOQ010000332">
    <property type="protein sequence ID" value="CAF0788593.1"/>
    <property type="molecule type" value="Genomic_DNA"/>
</dbReference>
<proteinExistence type="predicted"/>
<dbReference type="Proteomes" id="UP000682733">
    <property type="component" value="Unassembled WGS sequence"/>
</dbReference>
<name>A0A813S0W8_9BILA</name>
<evidence type="ECO:0000313" key="6">
    <source>
        <dbReference type="Proteomes" id="UP000663829"/>
    </source>
</evidence>
<dbReference type="AlphaFoldDB" id="A0A813S0W8"/>
<evidence type="ECO:0000313" key="4">
    <source>
        <dbReference type="EMBL" id="CAF3572647.1"/>
    </source>
</evidence>
<gene>
    <name evidence="2" type="ORF">GPM918_LOCUS2874</name>
    <name evidence="3" type="ORF">OVA965_LOCUS4654</name>
    <name evidence="4" type="ORF">SRO942_LOCUS2874</name>
    <name evidence="5" type="ORF">TMI583_LOCUS4652</name>
</gene>
<dbReference type="EMBL" id="CAJOBA010001242">
    <property type="protein sequence ID" value="CAF3584516.1"/>
    <property type="molecule type" value="Genomic_DNA"/>
</dbReference>
<dbReference type="Proteomes" id="UP000681722">
    <property type="component" value="Unassembled WGS sequence"/>
</dbReference>
<evidence type="ECO:0000313" key="3">
    <source>
        <dbReference type="EMBL" id="CAF0801172.1"/>
    </source>
</evidence>
<accession>A0A813S0W8</accession>
<keyword evidence="1" id="KW-1133">Transmembrane helix</keyword>
<dbReference type="SUPFAM" id="SSF54197">
    <property type="entry name" value="HIT-like"/>
    <property type="match status" value="1"/>
</dbReference>
<dbReference type="Proteomes" id="UP000663829">
    <property type="component" value="Unassembled WGS sequence"/>
</dbReference>
<evidence type="ECO:0000256" key="1">
    <source>
        <dbReference type="SAM" id="Phobius"/>
    </source>
</evidence>
<dbReference type="EMBL" id="CAJNOK010001242">
    <property type="protein sequence ID" value="CAF0801172.1"/>
    <property type="molecule type" value="Genomic_DNA"/>
</dbReference>
<protein>
    <submittedName>
        <fullName evidence="2">Uncharacterized protein</fullName>
    </submittedName>
</protein>
<organism evidence="2 6">
    <name type="scientific">Didymodactylos carnosus</name>
    <dbReference type="NCBI Taxonomy" id="1234261"/>
    <lineage>
        <taxon>Eukaryota</taxon>
        <taxon>Metazoa</taxon>
        <taxon>Spiralia</taxon>
        <taxon>Gnathifera</taxon>
        <taxon>Rotifera</taxon>
        <taxon>Eurotatoria</taxon>
        <taxon>Bdelloidea</taxon>
        <taxon>Philodinida</taxon>
        <taxon>Philodinidae</taxon>
        <taxon>Didymodactylos</taxon>
    </lineage>
</organism>
<evidence type="ECO:0000313" key="2">
    <source>
        <dbReference type="EMBL" id="CAF0788593.1"/>
    </source>
</evidence>
<dbReference type="EMBL" id="CAJOBC010000332">
    <property type="protein sequence ID" value="CAF3572647.1"/>
    <property type="molecule type" value="Genomic_DNA"/>
</dbReference>
<keyword evidence="1" id="KW-0472">Membrane</keyword>
<sequence>MCTGQLSAMSATSSRKLLIDRRWDVKLRWLIVGSILGAICTYSLIYVQQSDIVKLSLLSGNNGNSDVNQTLSVQTVKYPLHGYSKWPEFLTDTVLDITTFQHKCLINGLKSNGFFRFRRDEPNSTKTICKDIILAIENIYNISSSIADINYPPEFEKKVKKWLGDQQLYNKALHQDLHFVFNKFSFEHTVYNPIRGKRPITEPLISASSYISELINQSSQSCDFCNYKKFTATDPLGRFESVHAFSASNAFKFDTWHSMFMPRQHNILNVTLEEFHDVYKLAWKWIRAVYKKSPLHQFPVLLFDMFPHGGASQVHPHIHAAVNSHHYYGQFESIRSASEIFYREYKINYFQQLQDIHMALNLTLSLGGITVIVPITSKKEYDIILLAENFDERIVTVIYQIIQGYFHRLKQYSFSSCLYLPPLSHDESGIPPVYFRIIPRGHVQNVQSEISSLELLSVN</sequence>
<dbReference type="OrthoDB" id="5945460at2759"/>
<keyword evidence="1" id="KW-0812">Transmembrane</keyword>
<comment type="caution">
    <text evidence="2">The sequence shown here is derived from an EMBL/GenBank/DDBJ whole genome shotgun (WGS) entry which is preliminary data.</text>
</comment>
<evidence type="ECO:0000313" key="5">
    <source>
        <dbReference type="EMBL" id="CAF3584516.1"/>
    </source>
</evidence>
<keyword evidence="6" id="KW-1185">Reference proteome</keyword>
<feature type="transmembrane region" description="Helical" evidence="1">
    <location>
        <begin position="27"/>
        <end position="47"/>
    </location>
</feature>
<dbReference type="InterPro" id="IPR036265">
    <property type="entry name" value="HIT-like_sf"/>
</dbReference>
<dbReference type="Proteomes" id="UP000677228">
    <property type="component" value="Unassembled WGS sequence"/>
</dbReference>
<reference evidence="2" key="1">
    <citation type="submission" date="2021-02" db="EMBL/GenBank/DDBJ databases">
        <authorList>
            <person name="Nowell W R."/>
        </authorList>
    </citation>
    <scope>NUCLEOTIDE SEQUENCE</scope>
</reference>